<reference evidence="2" key="1">
    <citation type="journal article" date="2014" name="Front. Microbiol.">
        <title>High frequency of phylogenetically diverse reductive dehalogenase-homologous genes in deep subseafloor sedimentary metagenomes.</title>
        <authorList>
            <person name="Kawai M."/>
            <person name="Futagami T."/>
            <person name="Toyoda A."/>
            <person name="Takaki Y."/>
            <person name="Nishi S."/>
            <person name="Hori S."/>
            <person name="Arai W."/>
            <person name="Tsubouchi T."/>
            <person name="Morono Y."/>
            <person name="Uchiyama I."/>
            <person name="Ito T."/>
            <person name="Fujiyama A."/>
            <person name="Inagaki F."/>
            <person name="Takami H."/>
        </authorList>
    </citation>
    <scope>NUCLEOTIDE SEQUENCE</scope>
    <source>
        <strain evidence="2">Expedition CK06-06</strain>
    </source>
</reference>
<gene>
    <name evidence="2" type="ORF">S03H2_44003</name>
</gene>
<keyword evidence="1" id="KW-0812">Transmembrane</keyword>
<sequence>MKEDLVSIRESRDSSIIVGVAQIACGLVLASLLARNGNLVPAVSILGFFTVFGVISFAIALRYRRDYQNKLKGLKKSEKGST</sequence>
<dbReference type="EMBL" id="BARU01027492">
    <property type="protein sequence ID" value="GAH74649.1"/>
    <property type="molecule type" value="Genomic_DNA"/>
</dbReference>
<evidence type="ECO:0000256" key="1">
    <source>
        <dbReference type="SAM" id="Phobius"/>
    </source>
</evidence>
<feature type="transmembrane region" description="Helical" evidence="1">
    <location>
        <begin position="16"/>
        <end position="34"/>
    </location>
</feature>
<keyword evidence="1" id="KW-1133">Transmembrane helix</keyword>
<keyword evidence="1" id="KW-0472">Membrane</keyword>
<proteinExistence type="predicted"/>
<evidence type="ECO:0000313" key="2">
    <source>
        <dbReference type="EMBL" id="GAH74649.1"/>
    </source>
</evidence>
<name>X1J8E8_9ZZZZ</name>
<protein>
    <submittedName>
        <fullName evidence="2">Uncharacterized protein</fullName>
    </submittedName>
</protein>
<comment type="caution">
    <text evidence="2">The sequence shown here is derived from an EMBL/GenBank/DDBJ whole genome shotgun (WGS) entry which is preliminary data.</text>
</comment>
<feature type="transmembrane region" description="Helical" evidence="1">
    <location>
        <begin position="40"/>
        <end position="61"/>
    </location>
</feature>
<dbReference type="AlphaFoldDB" id="X1J8E8"/>
<accession>X1J8E8</accession>
<organism evidence="2">
    <name type="scientific">marine sediment metagenome</name>
    <dbReference type="NCBI Taxonomy" id="412755"/>
    <lineage>
        <taxon>unclassified sequences</taxon>
        <taxon>metagenomes</taxon>
        <taxon>ecological metagenomes</taxon>
    </lineage>
</organism>